<dbReference type="InterPro" id="IPR023346">
    <property type="entry name" value="Lysozyme-like_dom_sf"/>
</dbReference>
<organism evidence="3 4">
    <name type="scientific">Candidatus Pantoea communis</name>
    <dbReference type="NCBI Taxonomy" id="2608354"/>
    <lineage>
        <taxon>Bacteria</taxon>
        <taxon>Pseudomonadati</taxon>
        <taxon>Pseudomonadota</taxon>
        <taxon>Gammaproteobacteria</taxon>
        <taxon>Enterobacterales</taxon>
        <taxon>Erwiniaceae</taxon>
        <taxon>Pantoea</taxon>
    </lineage>
</organism>
<dbReference type="SUPFAM" id="SSF53955">
    <property type="entry name" value="Lysozyme-like"/>
    <property type="match status" value="1"/>
</dbReference>
<comment type="caution">
    <text evidence="3">The sequence shown here is derived from an EMBL/GenBank/DDBJ whole genome shotgun (WGS) entry which is preliminary data.</text>
</comment>
<proteinExistence type="predicted"/>
<keyword evidence="1" id="KW-0732">Signal</keyword>
<evidence type="ECO:0000256" key="1">
    <source>
        <dbReference type="SAM" id="SignalP"/>
    </source>
</evidence>
<dbReference type="Gene3D" id="1.10.530.10">
    <property type="match status" value="1"/>
</dbReference>
<feature type="chain" id="PRO_5046639207" evidence="1">
    <location>
        <begin position="23"/>
        <end position="158"/>
    </location>
</feature>
<evidence type="ECO:0000259" key="2">
    <source>
        <dbReference type="Pfam" id="PF01464"/>
    </source>
</evidence>
<reference evidence="3 4" key="1">
    <citation type="journal article" date="2019" name="bioRxiv">
        <title>Bacteria contribute to plant secondary compound degradation in a generalist herbivore system.</title>
        <authorList>
            <person name="Francoeur C.B."/>
            <person name="Khadempour L."/>
            <person name="Moreira-Soto R.D."/>
            <person name="Gotting K."/>
            <person name="Book A.J."/>
            <person name="Pinto-Tomas A.A."/>
            <person name="Keefover-Ring K."/>
            <person name="Currie C.R."/>
        </authorList>
    </citation>
    <scope>NUCLEOTIDE SEQUENCE [LARGE SCALE GENOMIC DNA]</scope>
    <source>
        <strain evidence="3">Al-1710</strain>
    </source>
</reference>
<dbReference type="InterPro" id="IPR008258">
    <property type="entry name" value="Transglycosylase_SLT_dom_1"/>
</dbReference>
<name>A0ABX0RIA3_9GAMM</name>
<dbReference type="Proteomes" id="UP001515780">
    <property type="component" value="Unassembled WGS sequence"/>
</dbReference>
<dbReference type="EMBL" id="VWXC01000001">
    <property type="protein sequence ID" value="NIG17341.1"/>
    <property type="molecule type" value="Genomic_DNA"/>
</dbReference>
<sequence>MQVNFLRKTIACLFLVSGAAHADPFNEVASRFHLDPLLLKAIAAKESKNENSAVNTNTNQTEDVCMMGINSSHYAQLRRFGITRTRLLSEPKVCIATGAYILNNFFEHYGRSWDSLGMYNTGPNPKLKSLRASYAASVREIYLRLTKESGTEPHPFSD</sequence>
<feature type="signal peptide" evidence="1">
    <location>
        <begin position="1"/>
        <end position="22"/>
    </location>
</feature>
<keyword evidence="4" id="KW-1185">Reference proteome</keyword>
<feature type="domain" description="Transglycosylase SLT" evidence="2">
    <location>
        <begin position="24"/>
        <end position="137"/>
    </location>
</feature>
<dbReference type="RefSeq" id="WP_166718822.1">
    <property type="nucleotide sequence ID" value="NZ_VWXC01000001.1"/>
</dbReference>
<gene>
    <name evidence="3" type="ORF">F3J37_01440</name>
</gene>
<dbReference type="CDD" id="cd13400">
    <property type="entry name" value="LT_IagB-like"/>
    <property type="match status" value="1"/>
</dbReference>
<evidence type="ECO:0000313" key="4">
    <source>
        <dbReference type="Proteomes" id="UP001515780"/>
    </source>
</evidence>
<dbReference type="Pfam" id="PF01464">
    <property type="entry name" value="SLT"/>
    <property type="match status" value="1"/>
</dbReference>
<protein>
    <submittedName>
        <fullName evidence="3">Lytic transglycosylase domain-containing protein</fullName>
    </submittedName>
</protein>
<evidence type="ECO:0000313" key="3">
    <source>
        <dbReference type="EMBL" id="NIG17341.1"/>
    </source>
</evidence>
<accession>A0ABX0RIA3</accession>